<proteinExistence type="predicted"/>
<name>A0A9N9Z446_9HYPO</name>
<dbReference type="AlphaFoldDB" id="A0A9N9Z446"/>
<dbReference type="EMBL" id="CABFOC020000035">
    <property type="protein sequence ID" value="CAH0048872.1"/>
    <property type="molecule type" value="Genomic_DNA"/>
</dbReference>
<evidence type="ECO:0000313" key="2">
    <source>
        <dbReference type="Proteomes" id="UP000775872"/>
    </source>
</evidence>
<evidence type="ECO:0000313" key="1">
    <source>
        <dbReference type="EMBL" id="CAH0048872.1"/>
    </source>
</evidence>
<gene>
    <name evidence="1" type="ORF">CSOL1703_00000821</name>
</gene>
<dbReference type="Proteomes" id="UP000775872">
    <property type="component" value="Unassembled WGS sequence"/>
</dbReference>
<protein>
    <submittedName>
        <fullName evidence="1">Uncharacterized protein</fullName>
    </submittedName>
</protein>
<comment type="caution">
    <text evidence="1">The sequence shown here is derived from an EMBL/GenBank/DDBJ whole genome shotgun (WGS) entry which is preliminary data.</text>
</comment>
<reference evidence="2" key="1">
    <citation type="submission" date="2019-06" db="EMBL/GenBank/DDBJ databases">
        <authorList>
            <person name="Broberg M."/>
        </authorList>
    </citation>
    <scope>NUCLEOTIDE SEQUENCE [LARGE SCALE GENOMIC DNA]</scope>
</reference>
<sequence>MDLISWPATIGTVTQDIRYSSFAPRGAVVSAVLVVGSTLPLCVVDSTHALYTKVIAHEIKGPVAQWSAHYWLLAALPL</sequence>
<reference evidence="1 2" key="2">
    <citation type="submission" date="2021-10" db="EMBL/GenBank/DDBJ databases">
        <authorList>
            <person name="Piombo E."/>
        </authorList>
    </citation>
    <scope>NUCLEOTIDE SEQUENCE [LARGE SCALE GENOMIC DNA]</scope>
</reference>
<organism evidence="1 2">
    <name type="scientific">Clonostachys solani</name>
    <dbReference type="NCBI Taxonomy" id="160281"/>
    <lineage>
        <taxon>Eukaryota</taxon>
        <taxon>Fungi</taxon>
        <taxon>Dikarya</taxon>
        <taxon>Ascomycota</taxon>
        <taxon>Pezizomycotina</taxon>
        <taxon>Sordariomycetes</taxon>
        <taxon>Hypocreomycetidae</taxon>
        <taxon>Hypocreales</taxon>
        <taxon>Bionectriaceae</taxon>
        <taxon>Clonostachys</taxon>
    </lineage>
</organism>
<keyword evidence="2" id="KW-1185">Reference proteome</keyword>
<accession>A0A9N9Z446</accession>
<feature type="non-terminal residue" evidence="1">
    <location>
        <position position="1"/>
    </location>
</feature>